<dbReference type="RefSeq" id="WP_170067811.1">
    <property type="nucleotide sequence ID" value="NZ_PTJC01000009.1"/>
</dbReference>
<dbReference type="PANTHER" id="PTHR41878">
    <property type="entry name" value="LEXA REPRESSOR-RELATED"/>
    <property type="match status" value="1"/>
</dbReference>
<evidence type="ECO:0000313" key="3">
    <source>
        <dbReference type="Proteomes" id="UP000237662"/>
    </source>
</evidence>
<dbReference type="InterPro" id="IPR024047">
    <property type="entry name" value="MM3350-like_sf"/>
</dbReference>
<dbReference type="SUPFAM" id="SSF159941">
    <property type="entry name" value="MM3350-like"/>
    <property type="match status" value="1"/>
</dbReference>
<proteinExistence type="predicted"/>
<evidence type="ECO:0000259" key="1">
    <source>
        <dbReference type="Pfam" id="PF07929"/>
    </source>
</evidence>
<sequence>MKTLSTAKLQQAITKAVAKVRRQHPELSDTDATDAYRTYRDHFLRRDDDPPVSTVESLDDLLLAIWDVIVDRELGGKDAPDGPLEDFYAAAFTALLGEHAAQDAGQEPLAVPGTTPVAEATPAPVIEASGEADQATNHIEDEYSDTIEAIFRLKIVLDGSRPPVTRLVLVDNGVSQLQLHHIIQAAMGWRGTEQFQFYPGMRQDLPSSGEITLGDMFAEAGDHCGYEFDTWYHDLELIGRERPEGRRSYPVCIAGERACPPEDIGGVAAYNDMIEILNQPDHPDYEEMAGWLTQDFHPDAFNIDQANLRLSRDQSTEFKAVV</sequence>
<gene>
    <name evidence="2" type="ORF">CLV84_4269</name>
</gene>
<dbReference type="Proteomes" id="UP000237662">
    <property type="component" value="Unassembled WGS sequence"/>
</dbReference>
<feature type="domain" description="Plasmid pRiA4b Orf3-like" evidence="1">
    <location>
        <begin position="150"/>
        <end position="304"/>
    </location>
</feature>
<dbReference type="EMBL" id="PTJC01000009">
    <property type="protein sequence ID" value="PPK84118.1"/>
    <property type="molecule type" value="Genomic_DNA"/>
</dbReference>
<accession>A0A2S6I016</accession>
<evidence type="ECO:0000313" key="2">
    <source>
        <dbReference type="EMBL" id="PPK84118.1"/>
    </source>
</evidence>
<name>A0A2S6I016_9BACT</name>
<organism evidence="2 3">
    <name type="scientific">Neolewinella xylanilytica</name>
    <dbReference type="NCBI Taxonomy" id="1514080"/>
    <lineage>
        <taxon>Bacteria</taxon>
        <taxon>Pseudomonadati</taxon>
        <taxon>Bacteroidota</taxon>
        <taxon>Saprospiria</taxon>
        <taxon>Saprospirales</taxon>
        <taxon>Lewinellaceae</taxon>
        <taxon>Neolewinella</taxon>
    </lineage>
</organism>
<protein>
    <submittedName>
        <fullName evidence="2">PRiA4b ORF-3-like protein</fullName>
    </submittedName>
</protein>
<dbReference type="Gene3D" id="3.10.290.30">
    <property type="entry name" value="MM3350-like"/>
    <property type="match status" value="1"/>
</dbReference>
<keyword evidence="3" id="KW-1185">Reference proteome</keyword>
<dbReference type="AlphaFoldDB" id="A0A2S6I016"/>
<comment type="caution">
    <text evidence="2">The sequence shown here is derived from an EMBL/GenBank/DDBJ whole genome shotgun (WGS) entry which is preliminary data.</text>
</comment>
<dbReference type="PANTHER" id="PTHR41878:SF1">
    <property type="entry name" value="TNPR PROTEIN"/>
    <property type="match status" value="1"/>
</dbReference>
<dbReference type="Pfam" id="PF07929">
    <property type="entry name" value="PRiA4_ORF3"/>
    <property type="match status" value="1"/>
</dbReference>
<reference evidence="2 3" key="1">
    <citation type="submission" date="2018-02" db="EMBL/GenBank/DDBJ databases">
        <title>Genomic Encyclopedia of Archaeal and Bacterial Type Strains, Phase II (KMG-II): from individual species to whole genera.</title>
        <authorList>
            <person name="Goeker M."/>
        </authorList>
    </citation>
    <scope>NUCLEOTIDE SEQUENCE [LARGE SCALE GENOMIC DNA]</scope>
    <source>
        <strain evidence="2 3">DSM 29526</strain>
    </source>
</reference>
<dbReference type="InterPro" id="IPR012912">
    <property type="entry name" value="Plasmid_pRiA4b_Orf3-like"/>
</dbReference>